<evidence type="ECO:0000313" key="2">
    <source>
        <dbReference type="EMBL" id="MDS0223829.1"/>
    </source>
</evidence>
<feature type="transmembrane region" description="Helical" evidence="1">
    <location>
        <begin position="436"/>
        <end position="454"/>
    </location>
</feature>
<organism evidence="2 3">
    <name type="scientific">Haloarcula terrestris</name>
    <dbReference type="NCBI Taxonomy" id="2950533"/>
    <lineage>
        <taxon>Archaea</taxon>
        <taxon>Methanobacteriati</taxon>
        <taxon>Methanobacteriota</taxon>
        <taxon>Stenosarchaea group</taxon>
        <taxon>Halobacteria</taxon>
        <taxon>Halobacteriales</taxon>
        <taxon>Haloarculaceae</taxon>
        <taxon>Haloarcula</taxon>
    </lineage>
</organism>
<feature type="transmembrane region" description="Helical" evidence="1">
    <location>
        <begin position="70"/>
        <end position="91"/>
    </location>
</feature>
<comment type="caution">
    <text evidence="2">The sequence shown here is derived from an EMBL/GenBank/DDBJ whole genome shotgun (WGS) entry which is preliminary data.</text>
</comment>
<keyword evidence="1" id="KW-0812">Transmembrane</keyword>
<dbReference type="Proteomes" id="UP001253439">
    <property type="component" value="Unassembled WGS sequence"/>
</dbReference>
<feature type="transmembrane region" description="Helical" evidence="1">
    <location>
        <begin position="39"/>
        <end position="58"/>
    </location>
</feature>
<accession>A0AAE4F298</accession>
<feature type="transmembrane region" description="Helical" evidence="1">
    <location>
        <begin position="269"/>
        <end position="288"/>
    </location>
</feature>
<dbReference type="EMBL" id="JAMQOM010000028">
    <property type="protein sequence ID" value="MDS0223829.1"/>
    <property type="molecule type" value="Genomic_DNA"/>
</dbReference>
<keyword evidence="1" id="KW-1133">Transmembrane helix</keyword>
<proteinExistence type="predicted"/>
<feature type="transmembrane region" description="Helical" evidence="1">
    <location>
        <begin position="223"/>
        <end position="249"/>
    </location>
</feature>
<feature type="transmembrane region" description="Helical" evidence="1">
    <location>
        <begin position="144"/>
        <end position="161"/>
    </location>
</feature>
<dbReference type="AlphaFoldDB" id="A0AAE4F298"/>
<feature type="transmembrane region" description="Helical" evidence="1">
    <location>
        <begin position="168"/>
        <end position="187"/>
    </location>
</feature>
<keyword evidence="3" id="KW-1185">Reference proteome</keyword>
<reference evidence="2 3" key="1">
    <citation type="submission" date="2022-06" db="EMBL/GenBank/DDBJ databases">
        <title>Haloarcula sp. a new haloarchaeum isolate from saline soil.</title>
        <authorList>
            <person name="Strakova D."/>
            <person name="Galisteo C."/>
            <person name="Sanchez-Porro C."/>
            <person name="Ventosa A."/>
        </authorList>
    </citation>
    <scope>NUCLEOTIDE SEQUENCE [LARGE SCALE GENOMIC DNA]</scope>
    <source>
        <strain evidence="2 3">S1AR25-5A</strain>
    </source>
</reference>
<evidence type="ECO:0000313" key="3">
    <source>
        <dbReference type="Proteomes" id="UP001253439"/>
    </source>
</evidence>
<gene>
    <name evidence="2" type="ORF">NDI54_21100</name>
</gene>
<feature type="transmembrane region" description="Helical" evidence="1">
    <location>
        <begin position="412"/>
        <end position="430"/>
    </location>
</feature>
<feature type="transmembrane region" description="Helical" evidence="1">
    <location>
        <begin position="384"/>
        <end position="405"/>
    </location>
</feature>
<dbReference type="RefSeq" id="WP_310898307.1">
    <property type="nucleotide sequence ID" value="NZ_JAMQOM010000028.1"/>
</dbReference>
<name>A0AAE4F298_9EURY</name>
<protein>
    <submittedName>
        <fullName evidence="2">Uncharacterized protein</fullName>
    </submittedName>
</protein>
<keyword evidence="1" id="KW-0472">Membrane</keyword>
<sequence>MFSRAGKSILSASFLLFGLTVFTLSQMEIGRVYSIPQALFPLSLMIAVGFLLFFYLTLQSEEFEASIVSLTVITGLLLSFPLLFISGIFGYGTDTLYHLGHSRDILQSGHFFVSNKYPLSHVLVAQISMILDIELRDAAMLQPLIYFGALLAGVGLLVNQYDTISAKIAMLVPFAFILSLGFDTGGYTYYKPYFSTVLFIPFGLAVLSRGVRLNSISWTILSFPILLAIAFLHPVVFIAILGMFAIYYAVSSSELNRLFNPLVNRPRRLSLALAVLVVSIIFSYWIIIKAQPAVALTFERALNLILSPGEFFANDYRGGAVSGGNPQSLLKSGVSRTEYLLRNYALVYGGALLALIMIGTWGLWSLFRLYQEDRYNLDLSRDGLIFAWLIGSGALLAGNAVANILNVGITRPVPLLVVIFAIPLARIATYDYRARRLSVAALVICASVGLLLIFPSPVTYSSTPQATDQDISGMDWVISEKGSGEINGYTLDQHRFGSYLLGMRGLHERDDVVNSGAFLPTAFDTQLEEYGQTGELDLNGQVYIPISERDQWRVSRFYESQPHEQGLDRLSKDSDIAKIYANGEVDTYYIENN</sequence>
<feature type="transmembrane region" description="Helical" evidence="1">
    <location>
        <begin position="345"/>
        <end position="364"/>
    </location>
</feature>
<evidence type="ECO:0000256" key="1">
    <source>
        <dbReference type="SAM" id="Phobius"/>
    </source>
</evidence>